<dbReference type="RefSeq" id="XP_007692530.1">
    <property type="nucleotide sequence ID" value="XM_007694340.1"/>
</dbReference>
<evidence type="ECO:0000313" key="1">
    <source>
        <dbReference type="EMBL" id="EUC40943.1"/>
    </source>
</evidence>
<accession>W6YTT2</accession>
<feature type="non-terminal residue" evidence="1">
    <location>
        <position position="1"/>
    </location>
</feature>
<sequence length="124" mass="13848">HLVWAPGTTTAHLAWISSNHNLYFYGSIVRFRKVHKLCFIGDCIMLCDCLSTINLCPMARPTRPARLTYWTLGFSRRASLLLFRDKCRGACPAAMPRAWSSNTAVCLNSLSPAWVATARLSIST</sequence>
<dbReference type="GeneID" id="19119057"/>
<organism evidence="1 2">
    <name type="scientific">Bipolaris oryzae ATCC 44560</name>
    <dbReference type="NCBI Taxonomy" id="930090"/>
    <lineage>
        <taxon>Eukaryota</taxon>
        <taxon>Fungi</taxon>
        <taxon>Dikarya</taxon>
        <taxon>Ascomycota</taxon>
        <taxon>Pezizomycotina</taxon>
        <taxon>Dothideomycetes</taxon>
        <taxon>Pleosporomycetidae</taxon>
        <taxon>Pleosporales</taxon>
        <taxon>Pleosporineae</taxon>
        <taxon>Pleosporaceae</taxon>
        <taxon>Bipolaris</taxon>
    </lineage>
</organism>
<dbReference type="OrthoDB" id="10412876at2759"/>
<keyword evidence="2" id="KW-1185">Reference proteome</keyword>
<dbReference type="AlphaFoldDB" id="W6YTT2"/>
<protein>
    <submittedName>
        <fullName evidence="1">Uncharacterized protein</fullName>
    </submittedName>
</protein>
<dbReference type="HOGENOM" id="CLU_2009315_0_0_1"/>
<reference evidence="1 2" key="1">
    <citation type="journal article" date="2013" name="PLoS Genet.">
        <title>Comparative genome structure, secondary metabolite, and effector coding capacity across Cochliobolus pathogens.</title>
        <authorList>
            <person name="Condon B.J."/>
            <person name="Leng Y."/>
            <person name="Wu D."/>
            <person name="Bushley K.E."/>
            <person name="Ohm R.A."/>
            <person name="Otillar R."/>
            <person name="Martin J."/>
            <person name="Schackwitz W."/>
            <person name="Grimwood J."/>
            <person name="MohdZainudin N."/>
            <person name="Xue C."/>
            <person name="Wang R."/>
            <person name="Manning V.A."/>
            <person name="Dhillon B."/>
            <person name="Tu Z.J."/>
            <person name="Steffenson B.J."/>
            <person name="Salamov A."/>
            <person name="Sun H."/>
            <person name="Lowry S."/>
            <person name="LaButti K."/>
            <person name="Han J."/>
            <person name="Copeland A."/>
            <person name="Lindquist E."/>
            <person name="Barry K."/>
            <person name="Schmutz J."/>
            <person name="Baker S.E."/>
            <person name="Ciuffetti L.M."/>
            <person name="Grigoriev I.V."/>
            <person name="Zhong S."/>
            <person name="Turgeon B.G."/>
        </authorList>
    </citation>
    <scope>NUCLEOTIDE SEQUENCE [LARGE SCALE GENOMIC DNA]</scope>
    <source>
        <strain evidence="1 2">ATCC 44560</strain>
    </source>
</reference>
<name>W6YTT2_COCMI</name>
<proteinExistence type="predicted"/>
<dbReference type="EMBL" id="KI964129">
    <property type="protein sequence ID" value="EUC40943.1"/>
    <property type="molecule type" value="Genomic_DNA"/>
</dbReference>
<dbReference type="KEGG" id="bor:COCMIDRAFT_107482"/>
<dbReference type="Proteomes" id="UP000054032">
    <property type="component" value="Unassembled WGS sequence"/>
</dbReference>
<evidence type="ECO:0000313" key="2">
    <source>
        <dbReference type="Proteomes" id="UP000054032"/>
    </source>
</evidence>
<gene>
    <name evidence="1" type="ORF">COCMIDRAFT_107482</name>
</gene>